<protein>
    <submittedName>
        <fullName evidence="1">Uncharacterized protein</fullName>
    </submittedName>
</protein>
<dbReference type="Proteomes" id="UP000277204">
    <property type="component" value="Unassembled WGS sequence"/>
</dbReference>
<dbReference type="Gene3D" id="6.10.250.3180">
    <property type="match status" value="1"/>
</dbReference>
<evidence type="ECO:0000313" key="2">
    <source>
        <dbReference type="Proteomes" id="UP000277204"/>
    </source>
</evidence>
<proteinExistence type="predicted"/>
<dbReference type="STRING" id="48269.A0A183LKV8"/>
<gene>
    <name evidence="1" type="ORF">SMRZ_LOCUS4433</name>
</gene>
<dbReference type="AlphaFoldDB" id="A0A183LKV8"/>
<dbReference type="EMBL" id="UZAI01001411">
    <property type="protein sequence ID" value="VDO61673.1"/>
    <property type="molecule type" value="Genomic_DNA"/>
</dbReference>
<feature type="non-terminal residue" evidence="1">
    <location>
        <position position="1"/>
    </location>
</feature>
<reference evidence="1 2" key="1">
    <citation type="submission" date="2018-11" db="EMBL/GenBank/DDBJ databases">
        <authorList>
            <consortium name="Pathogen Informatics"/>
        </authorList>
    </citation>
    <scope>NUCLEOTIDE SEQUENCE [LARGE SCALE GENOMIC DNA]</scope>
    <source>
        <strain evidence="1 2">Zambia</strain>
    </source>
</reference>
<accession>A0A183LKV8</accession>
<organism evidence="1 2">
    <name type="scientific">Schistosoma margrebowiei</name>
    <dbReference type="NCBI Taxonomy" id="48269"/>
    <lineage>
        <taxon>Eukaryota</taxon>
        <taxon>Metazoa</taxon>
        <taxon>Spiralia</taxon>
        <taxon>Lophotrochozoa</taxon>
        <taxon>Platyhelminthes</taxon>
        <taxon>Trematoda</taxon>
        <taxon>Digenea</taxon>
        <taxon>Strigeidida</taxon>
        <taxon>Schistosomatoidea</taxon>
        <taxon>Schistosomatidae</taxon>
        <taxon>Schistosoma</taxon>
    </lineage>
</organism>
<keyword evidence="2" id="KW-1185">Reference proteome</keyword>
<name>A0A183LKV8_9TREM</name>
<sequence>TLRSHQTWLRLPSQVKRFLHEFVRFHVIDIRIDFKKFKKPYAYDGTLQNMEDDFDNGDLKFKSKKVLWVPKQNRSSLPPNNHSNSSDNFPGFFDPPSLIDLCVDVLARNISRIDHVGHVPYELLAKALRSASVDDLTRIERYNPSHYLSFLFIISTALLRSRILILCRRHGDLGQCISIPGSMLVISVRHCLDTLINIAGNNRARINNN</sequence>
<evidence type="ECO:0000313" key="1">
    <source>
        <dbReference type="EMBL" id="VDO61673.1"/>
    </source>
</evidence>